<name>A0A8X7WNI2_BRACI</name>
<protein>
    <submittedName>
        <fullName evidence="2">Uncharacterized protein</fullName>
    </submittedName>
</protein>
<dbReference type="EMBL" id="JAAMPC010000001">
    <property type="protein sequence ID" value="KAG2332929.1"/>
    <property type="molecule type" value="Genomic_DNA"/>
</dbReference>
<keyword evidence="3" id="KW-1185">Reference proteome</keyword>
<evidence type="ECO:0000313" key="3">
    <source>
        <dbReference type="Proteomes" id="UP000886595"/>
    </source>
</evidence>
<evidence type="ECO:0000256" key="1">
    <source>
        <dbReference type="SAM" id="Phobius"/>
    </source>
</evidence>
<keyword evidence="1" id="KW-0472">Membrane</keyword>
<sequence>MPCTLKRISAVRFASAHEDEYSNRLWSVHHIWVPALLLSVFRSRPSSKLVILSVHSLPRRTLTYDKPLGTSQSLYSFLVNSVIFGAVITVLVSHP</sequence>
<accession>A0A8X7WNI2</accession>
<organism evidence="2 3">
    <name type="scientific">Brassica carinata</name>
    <name type="common">Ethiopian mustard</name>
    <name type="synonym">Abyssinian cabbage</name>
    <dbReference type="NCBI Taxonomy" id="52824"/>
    <lineage>
        <taxon>Eukaryota</taxon>
        <taxon>Viridiplantae</taxon>
        <taxon>Streptophyta</taxon>
        <taxon>Embryophyta</taxon>
        <taxon>Tracheophyta</taxon>
        <taxon>Spermatophyta</taxon>
        <taxon>Magnoliopsida</taxon>
        <taxon>eudicotyledons</taxon>
        <taxon>Gunneridae</taxon>
        <taxon>Pentapetalae</taxon>
        <taxon>rosids</taxon>
        <taxon>malvids</taxon>
        <taxon>Brassicales</taxon>
        <taxon>Brassicaceae</taxon>
        <taxon>Brassiceae</taxon>
        <taxon>Brassica</taxon>
    </lineage>
</organism>
<proteinExistence type="predicted"/>
<evidence type="ECO:0000313" key="2">
    <source>
        <dbReference type="EMBL" id="KAG2332929.1"/>
    </source>
</evidence>
<reference evidence="2 3" key="1">
    <citation type="submission" date="2020-02" db="EMBL/GenBank/DDBJ databases">
        <authorList>
            <person name="Ma Q."/>
            <person name="Huang Y."/>
            <person name="Song X."/>
            <person name="Pei D."/>
        </authorList>
    </citation>
    <scope>NUCLEOTIDE SEQUENCE [LARGE SCALE GENOMIC DNA]</scope>
    <source>
        <strain evidence="2">Sxm20200214</strain>
        <tissue evidence="2">Leaf</tissue>
    </source>
</reference>
<keyword evidence="1" id="KW-1133">Transmembrane helix</keyword>
<feature type="transmembrane region" description="Helical" evidence="1">
    <location>
        <begin position="74"/>
        <end position="92"/>
    </location>
</feature>
<comment type="caution">
    <text evidence="2">The sequence shown here is derived from an EMBL/GenBank/DDBJ whole genome shotgun (WGS) entry which is preliminary data.</text>
</comment>
<keyword evidence="1" id="KW-0812">Transmembrane</keyword>
<gene>
    <name evidence="2" type="ORF">Bca52824_004109</name>
</gene>
<dbReference type="Proteomes" id="UP000886595">
    <property type="component" value="Unassembled WGS sequence"/>
</dbReference>
<dbReference type="AlphaFoldDB" id="A0A8X7WNI2"/>